<sequence>MRAETLKFQQRVRTWAGSIPINTPSMVALEALNDVAEITARCLQAVVDGRRQSTGRMGIDDFE</sequence>
<evidence type="ECO:0000313" key="1">
    <source>
        <dbReference type="EMBL" id="SKC08079.1"/>
    </source>
</evidence>
<accession>A0A1T5GI60</accession>
<evidence type="ECO:0000313" key="2">
    <source>
        <dbReference type="Proteomes" id="UP000190130"/>
    </source>
</evidence>
<dbReference type="Proteomes" id="UP000190130">
    <property type="component" value="Unassembled WGS sequence"/>
</dbReference>
<protein>
    <submittedName>
        <fullName evidence="1">Uncharacterized protein</fullName>
    </submittedName>
</protein>
<reference evidence="1 2" key="1">
    <citation type="submission" date="2017-02" db="EMBL/GenBank/DDBJ databases">
        <authorList>
            <person name="Peterson S.W."/>
        </authorList>
    </citation>
    <scope>NUCLEOTIDE SEQUENCE [LARGE SCALE GENOMIC DNA]</scope>
    <source>
        <strain evidence="1 2">DSM 9653</strain>
    </source>
</reference>
<name>A0A1T5GI60_9HYPH</name>
<dbReference type="RefSeq" id="WP_139384483.1">
    <property type="nucleotide sequence ID" value="NZ_FUYX01000013.1"/>
</dbReference>
<dbReference type="EMBL" id="FUYX01000013">
    <property type="protein sequence ID" value="SKC08079.1"/>
    <property type="molecule type" value="Genomic_DNA"/>
</dbReference>
<dbReference type="OrthoDB" id="8163945at2"/>
<gene>
    <name evidence="1" type="ORF">SAMN05660750_04074</name>
</gene>
<organism evidence="1 2">
    <name type="scientific">Bosea thiooxidans</name>
    <dbReference type="NCBI Taxonomy" id="53254"/>
    <lineage>
        <taxon>Bacteria</taxon>
        <taxon>Pseudomonadati</taxon>
        <taxon>Pseudomonadota</taxon>
        <taxon>Alphaproteobacteria</taxon>
        <taxon>Hyphomicrobiales</taxon>
        <taxon>Boseaceae</taxon>
        <taxon>Bosea</taxon>
    </lineage>
</organism>
<proteinExistence type="predicted"/>
<dbReference type="AlphaFoldDB" id="A0A1T5GI60"/>